<dbReference type="InterPro" id="IPR042095">
    <property type="entry name" value="SUMF_sf"/>
</dbReference>
<dbReference type="Gene3D" id="3.90.1580.10">
    <property type="entry name" value="paralog of FGE (formylglycine-generating enzyme)"/>
    <property type="match status" value="1"/>
</dbReference>
<evidence type="ECO:0000256" key="1">
    <source>
        <dbReference type="SAM" id="MobiDB-lite"/>
    </source>
</evidence>
<dbReference type="InterPro" id="IPR051043">
    <property type="entry name" value="Sulfatase_Mod_Factor_Kinase"/>
</dbReference>
<dbReference type="Pfam" id="PF06293">
    <property type="entry name" value="Kdo"/>
    <property type="match status" value="1"/>
</dbReference>
<dbReference type="PANTHER" id="PTHR23150">
    <property type="entry name" value="SULFATASE MODIFYING FACTOR 1, 2"/>
    <property type="match status" value="1"/>
</dbReference>
<dbReference type="Gene3D" id="1.10.510.10">
    <property type="entry name" value="Transferase(Phosphotransferase) domain 1"/>
    <property type="match status" value="1"/>
</dbReference>
<feature type="region of interest" description="Disordered" evidence="1">
    <location>
        <begin position="359"/>
        <end position="383"/>
    </location>
</feature>
<dbReference type="GO" id="GO:0004674">
    <property type="term" value="F:protein serine/threonine kinase activity"/>
    <property type="evidence" value="ECO:0007669"/>
    <property type="project" value="UniProtKB-EC"/>
</dbReference>
<evidence type="ECO:0000313" key="4">
    <source>
        <dbReference type="Proteomes" id="UP000318081"/>
    </source>
</evidence>
<evidence type="ECO:0000259" key="2">
    <source>
        <dbReference type="PROSITE" id="PS50011"/>
    </source>
</evidence>
<feature type="compositionally biased region" description="Polar residues" evidence="1">
    <location>
        <begin position="374"/>
        <end position="383"/>
    </location>
</feature>
<dbReference type="PANTHER" id="PTHR23150:SF19">
    <property type="entry name" value="FORMYLGLYCINE-GENERATING ENZYME"/>
    <property type="match status" value="1"/>
</dbReference>
<dbReference type="EMBL" id="CP036432">
    <property type="protein sequence ID" value="QDV85406.1"/>
    <property type="molecule type" value="Genomic_DNA"/>
</dbReference>
<feature type="region of interest" description="Disordered" evidence="1">
    <location>
        <begin position="415"/>
        <end position="491"/>
    </location>
</feature>
<dbReference type="SUPFAM" id="SSF56436">
    <property type="entry name" value="C-type lectin-like"/>
    <property type="match status" value="1"/>
</dbReference>
<dbReference type="Pfam" id="PF03781">
    <property type="entry name" value="FGE-sulfatase"/>
    <property type="match status" value="1"/>
</dbReference>
<accession>A0ABX5XUD4</accession>
<dbReference type="SUPFAM" id="SSF56112">
    <property type="entry name" value="Protein kinase-like (PK-like)"/>
    <property type="match status" value="2"/>
</dbReference>
<sequence>MIPKNITSVPKADSGLCRELEGKAWDIGSTVIEFNKTEKRGKLIIRPYPSGIEAYAYRVTDRNTGSTNFIKLYRAELKAKRLRRLQWLISQSLWAWDECFRGAPRGWVSTQQHGRPDGIDRDFGGVRLTAVPGSIWQDWKTRLETQQTEWSDHVRISLAKQLVRALAMLEQAGLTHGDISEGNVLVHNDGVSGPKLYIIDFDGFVYRPQETCGIPRRWSIQLLRQLIGQSTLFSTEIPTLDADDCKLTVEEGGTIGTRNYAPTELMKEFDERRHHNLSPVSDTHARDVFLVELLCWGLDECGDESPLEWDLAQKKAAANIIRATAAPLQYLLNGDVLDLASKRRPNSIDLASQWSITLPPPQTSKGVSPAISDQPWTNSAASETPVSTIQRAVAYLAVVIVLLVGYNLAFSNRSNNSVVSKPKSGPDLQETRSEIVEPQHAERQIADKTQSSSADTRVPDTIASTNRSANSSPTNSTDVPDRRNANSSSPKSAFDLYREQWAADRAADKPDTPSSAGTKRDLNFMLDPTYVGVLGIEFVRIKAGNFLMGSATKPAPLVLNEHQHQVILTQSFYAARHEVTVGQVLMWLNDAQITFDDVVSPLIDIDHPSCPIAKVEQRFVRNATSVFGQSDDQPMILITLAGTKAFCNWCSKRDKQYDYRIPTESEWEYMARAGSTATFPWGDQFDGSRANVGSKDRSSSRGHTQRVGSYEPNAWGLYDVVGNVEEWVSDIYGTYPDGESVDPMGDSHGTQWVVRGGSWLHFPRDARCANRTPMISPQFQLDLGFRVVCVPKQ</sequence>
<keyword evidence="3" id="KW-0418">Kinase</keyword>
<name>A0ABX5XUD4_9BACT</name>
<dbReference type="InterPro" id="IPR016187">
    <property type="entry name" value="CTDL_fold"/>
</dbReference>
<feature type="compositionally biased region" description="Polar residues" evidence="1">
    <location>
        <begin position="462"/>
        <end position="478"/>
    </location>
</feature>
<dbReference type="PROSITE" id="PS50011">
    <property type="entry name" value="PROTEIN_KINASE_DOM"/>
    <property type="match status" value="1"/>
</dbReference>
<dbReference type="InterPro" id="IPR005532">
    <property type="entry name" value="SUMF_dom"/>
</dbReference>
<dbReference type="Proteomes" id="UP000318081">
    <property type="component" value="Chromosome"/>
</dbReference>
<evidence type="ECO:0000313" key="3">
    <source>
        <dbReference type="EMBL" id="QDV85406.1"/>
    </source>
</evidence>
<dbReference type="RefSeq" id="WP_145214985.1">
    <property type="nucleotide sequence ID" value="NZ_CP036432.1"/>
</dbReference>
<keyword evidence="4" id="KW-1185">Reference proteome</keyword>
<protein>
    <submittedName>
        <fullName evidence="3">Serine/threonine-protein kinase pkn1</fullName>
        <ecNumber evidence="3">2.7.11.1</ecNumber>
    </submittedName>
</protein>
<dbReference type="InterPro" id="IPR008266">
    <property type="entry name" value="Tyr_kinase_AS"/>
</dbReference>
<gene>
    <name evidence="3" type="primary">pkn1_4</name>
    <name evidence="3" type="ORF">TBK1r_43860</name>
</gene>
<dbReference type="InterPro" id="IPR000719">
    <property type="entry name" value="Prot_kinase_dom"/>
</dbReference>
<reference evidence="3 4" key="1">
    <citation type="submission" date="2019-02" db="EMBL/GenBank/DDBJ databases">
        <title>Deep-cultivation of Planctomycetes and their phenomic and genomic characterization uncovers novel biology.</title>
        <authorList>
            <person name="Wiegand S."/>
            <person name="Jogler M."/>
            <person name="Boedeker C."/>
            <person name="Pinto D."/>
            <person name="Vollmers J."/>
            <person name="Rivas-Marin E."/>
            <person name="Kohn T."/>
            <person name="Peeters S.H."/>
            <person name="Heuer A."/>
            <person name="Rast P."/>
            <person name="Oberbeckmann S."/>
            <person name="Bunk B."/>
            <person name="Jeske O."/>
            <person name="Meyerdierks A."/>
            <person name="Storesund J.E."/>
            <person name="Kallscheuer N."/>
            <person name="Luecker S."/>
            <person name="Lage O.M."/>
            <person name="Pohl T."/>
            <person name="Merkel B.J."/>
            <person name="Hornburger P."/>
            <person name="Mueller R.-W."/>
            <person name="Bruemmer F."/>
            <person name="Labrenz M."/>
            <person name="Spormann A.M."/>
            <person name="Op den Camp H."/>
            <person name="Overmann J."/>
            <person name="Amann R."/>
            <person name="Jetten M.S.M."/>
            <person name="Mascher T."/>
            <person name="Medema M.H."/>
            <person name="Devos D.P."/>
            <person name="Kaster A.-K."/>
            <person name="Ovreas L."/>
            <person name="Rohde M."/>
            <person name="Galperin M.Y."/>
            <person name="Jogler C."/>
        </authorList>
    </citation>
    <scope>NUCLEOTIDE SEQUENCE [LARGE SCALE GENOMIC DNA]</scope>
    <source>
        <strain evidence="3 4">TBK1r</strain>
    </source>
</reference>
<dbReference type="InterPro" id="IPR011009">
    <property type="entry name" value="Kinase-like_dom_sf"/>
</dbReference>
<organism evidence="3 4">
    <name type="scientific">Stieleria magnilauensis</name>
    <dbReference type="NCBI Taxonomy" id="2527963"/>
    <lineage>
        <taxon>Bacteria</taxon>
        <taxon>Pseudomonadati</taxon>
        <taxon>Planctomycetota</taxon>
        <taxon>Planctomycetia</taxon>
        <taxon>Pirellulales</taxon>
        <taxon>Pirellulaceae</taxon>
        <taxon>Stieleria</taxon>
    </lineage>
</organism>
<proteinExistence type="predicted"/>
<feature type="domain" description="Protein kinase" evidence="2">
    <location>
        <begin position="42"/>
        <end position="358"/>
    </location>
</feature>
<keyword evidence="3" id="KW-0808">Transferase</keyword>
<dbReference type="PROSITE" id="PS00109">
    <property type="entry name" value="PROTEIN_KINASE_TYR"/>
    <property type="match status" value="1"/>
</dbReference>
<dbReference type="EC" id="2.7.11.1" evidence="3"/>
<feature type="compositionally biased region" description="Basic and acidic residues" evidence="1">
    <location>
        <begin position="429"/>
        <end position="446"/>
    </location>
</feature>